<dbReference type="Pfam" id="PF00098">
    <property type="entry name" value="zf-CCHC"/>
    <property type="match status" value="1"/>
</dbReference>
<comment type="caution">
    <text evidence="3">The sequence shown here is derived from an EMBL/GenBank/DDBJ whole genome shotgun (WGS) entry which is preliminary data.</text>
</comment>
<dbReference type="InterPro" id="IPR036875">
    <property type="entry name" value="Znf_CCHC_sf"/>
</dbReference>
<accession>A0A699UH28</accession>
<dbReference type="InterPro" id="IPR001878">
    <property type="entry name" value="Znf_CCHC"/>
</dbReference>
<sequence length="78" mass="9298">SANKKQQFVKTDDKKVEKKDDEKKRDMSKVKCYNCKKEGHFAKNYKKAKIKDYKYYNTKMLLAKKDSDEQVLLVEDQA</sequence>
<evidence type="ECO:0000313" key="3">
    <source>
        <dbReference type="EMBL" id="GFD21041.1"/>
    </source>
</evidence>
<dbReference type="Gene3D" id="4.10.60.10">
    <property type="entry name" value="Zinc finger, CCHC-type"/>
    <property type="match status" value="1"/>
</dbReference>
<dbReference type="GO" id="GO:0003676">
    <property type="term" value="F:nucleic acid binding"/>
    <property type="evidence" value="ECO:0007669"/>
    <property type="project" value="InterPro"/>
</dbReference>
<gene>
    <name evidence="3" type="ORF">Tci_893010</name>
</gene>
<organism evidence="3">
    <name type="scientific">Tanacetum cinerariifolium</name>
    <name type="common">Dalmatian daisy</name>
    <name type="synonym">Chrysanthemum cinerariifolium</name>
    <dbReference type="NCBI Taxonomy" id="118510"/>
    <lineage>
        <taxon>Eukaryota</taxon>
        <taxon>Viridiplantae</taxon>
        <taxon>Streptophyta</taxon>
        <taxon>Embryophyta</taxon>
        <taxon>Tracheophyta</taxon>
        <taxon>Spermatophyta</taxon>
        <taxon>Magnoliopsida</taxon>
        <taxon>eudicotyledons</taxon>
        <taxon>Gunneridae</taxon>
        <taxon>Pentapetalae</taxon>
        <taxon>asterids</taxon>
        <taxon>campanulids</taxon>
        <taxon>Asterales</taxon>
        <taxon>Asteraceae</taxon>
        <taxon>Asteroideae</taxon>
        <taxon>Anthemideae</taxon>
        <taxon>Anthemidinae</taxon>
        <taxon>Tanacetum</taxon>
    </lineage>
</organism>
<protein>
    <recommendedName>
        <fullName evidence="2">CCHC-type domain-containing protein</fullName>
    </recommendedName>
</protein>
<feature type="compositionally biased region" description="Basic and acidic residues" evidence="1">
    <location>
        <begin position="10"/>
        <end position="26"/>
    </location>
</feature>
<feature type="domain" description="CCHC-type" evidence="2">
    <location>
        <begin position="31"/>
        <end position="44"/>
    </location>
</feature>
<dbReference type="EMBL" id="BKCJ011326896">
    <property type="protein sequence ID" value="GFD21041.1"/>
    <property type="molecule type" value="Genomic_DNA"/>
</dbReference>
<dbReference type="AlphaFoldDB" id="A0A699UH28"/>
<feature type="non-terminal residue" evidence="3">
    <location>
        <position position="1"/>
    </location>
</feature>
<feature type="region of interest" description="Disordered" evidence="1">
    <location>
        <begin position="1"/>
        <end position="26"/>
    </location>
</feature>
<evidence type="ECO:0000256" key="1">
    <source>
        <dbReference type="SAM" id="MobiDB-lite"/>
    </source>
</evidence>
<dbReference type="SUPFAM" id="SSF57756">
    <property type="entry name" value="Retrovirus zinc finger-like domains"/>
    <property type="match status" value="1"/>
</dbReference>
<dbReference type="GO" id="GO:0008270">
    <property type="term" value="F:zinc ion binding"/>
    <property type="evidence" value="ECO:0007669"/>
    <property type="project" value="InterPro"/>
</dbReference>
<evidence type="ECO:0000259" key="2">
    <source>
        <dbReference type="Pfam" id="PF00098"/>
    </source>
</evidence>
<proteinExistence type="predicted"/>
<name>A0A699UH28_TANCI</name>
<reference evidence="3" key="1">
    <citation type="journal article" date="2019" name="Sci. Rep.">
        <title>Draft genome of Tanacetum cinerariifolium, the natural source of mosquito coil.</title>
        <authorList>
            <person name="Yamashiro T."/>
            <person name="Shiraishi A."/>
            <person name="Satake H."/>
            <person name="Nakayama K."/>
        </authorList>
    </citation>
    <scope>NUCLEOTIDE SEQUENCE</scope>
</reference>